<dbReference type="InterPro" id="IPR029903">
    <property type="entry name" value="RmlD-like-bd"/>
</dbReference>
<evidence type="ECO:0000256" key="1">
    <source>
        <dbReference type="ARBA" id="ARBA00004781"/>
    </source>
</evidence>
<evidence type="ECO:0000256" key="6">
    <source>
        <dbReference type="RuleBase" id="RU364082"/>
    </source>
</evidence>
<evidence type="ECO:0000259" key="7">
    <source>
        <dbReference type="Pfam" id="PF04321"/>
    </source>
</evidence>
<evidence type="ECO:0000313" key="9">
    <source>
        <dbReference type="Proteomes" id="UP001317742"/>
    </source>
</evidence>
<dbReference type="InterPro" id="IPR005913">
    <property type="entry name" value="dTDP_dehydrorham_reduct"/>
</dbReference>
<dbReference type="Pfam" id="PF04321">
    <property type="entry name" value="RmlD_sub_bind"/>
    <property type="match status" value="1"/>
</dbReference>
<protein>
    <recommendedName>
        <fullName evidence="4 6">dTDP-4-dehydrorhamnose reductase</fullName>
        <ecNumber evidence="3 6">1.1.1.133</ecNumber>
    </recommendedName>
</protein>
<evidence type="ECO:0000256" key="2">
    <source>
        <dbReference type="ARBA" id="ARBA00010944"/>
    </source>
</evidence>
<comment type="pathway">
    <text evidence="1 6">Carbohydrate biosynthesis; dTDP-L-rhamnose biosynthesis.</text>
</comment>
<keyword evidence="6" id="KW-0521">NADP</keyword>
<dbReference type="Gene3D" id="3.90.25.10">
    <property type="entry name" value="UDP-galactose 4-epimerase, domain 1"/>
    <property type="match status" value="1"/>
</dbReference>
<accession>A0ABM8AYG6</accession>
<proteinExistence type="inferred from homology"/>
<dbReference type="InterPro" id="IPR036291">
    <property type="entry name" value="NAD(P)-bd_dom_sf"/>
</dbReference>
<comment type="function">
    <text evidence="6">Catalyzes the reduction of dTDP-6-deoxy-L-lyxo-4-hexulose to yield dTDP-L-rhamnose.</text>
</comment>
<dbReference type="EMBL" id="AP026709">
    <property type="protein sequence ID" value="BDQ36519.1"/>
    <property type="molecule type" value="Genomic_DNA"/>
</dbReference>
<dbReference type="NCBIfam" id="TIGR01214">
    <property type="entry name" value="rmlD"/>
    <property type="match status" value="1"/>
</dbReference>
<dbReference type="CDD" id="cd05254">
    <property type="entry name" value="dTDP_HR_like_SDR_e"/>
    <property type="match status" value="1"/>
</dbReference>
<evidence type="ECO:0000256" key="5">
    <source>
        <dbReference type="ARBA" id="ARBA00048200"/>
    </source>
</evidence>
<dbReference type="Gene3D" id="3.40.50.720">
    <property type="entry name" value="NAD(P)-binding Rossmann-like Domain"/>
    <property type="match status" value="1"/>
</dbReference>
<comment type="similarity">
    <text evidence="2 6">Belongs to the dTDP-4-dehydrorhamnose reductase family.</text>
</comment>
<dbReference type="EC" id="1.1.1.133" evidence="3 6"/>
<feature type="domain" description="RmlD-like substrate binding" evidence="7">
    <location>
        <begin position="11"/>
        <end position="285"/>
    </location>
</feature>
<dbReference type="RefSeq" id="WP_281762414.1">
    <property type="nucleotide sequence ID" value="NZ_AP026709.1"/>
</dbReference>
<evidence type="ECO:0000313" key="8">
    <source>
        <dbReference type="EMBL" id="BDQ36519.1"/>
    </source>
</evidence>
<sequence length="293" mass="31959">MNIKGQTVAVLGGKTGLLGQSLCSAFAEAGAHPIALSSKDCDILDPQSVEEILNKEDPDILINAAAYTQVDLAEDEQEKAFALNATAPPLLATLAARRSIPFVHYSTDFVFKGDKTSPYTEYDETSAFSVYGISKADGERGLLKLGYERTLIIRISWLFGPGRINFVEKILNLCDTHNTLTVVEDQFGSPSYTPDIATGTIKLLKKDATGIFHLANSGQTSWHGLASMAATLAGKKNSVTPVSSSEYPTKAVRPRYSVLDISKYTRTTGMTPRRWEDALKEYVQNELGMHSEE</sequence>
<gene>
    <name evidence="8" type="primary">rfbD</name>
    <name evidence="8" type="ORF">SYK_08790</name>
</gene>
<dbReference type="SUPFAM" id="SSF51735">
    <property type="entry name" value="NAD(P)-binding Rossmann-fold domains"/>
    <property type="match status" value="1"/>
</dbReference>
<keyword evidence="6" id="KW-0560">Oxidoreductase</keyword>
<evidence type="ECO:0000256" key="3">
    <source>
        <dbReference type="ARBA" id="ARBA00012929"/>
    </source>
</evidence>
<dbReference type="PANTHER" id="PTHR10491:SF4">
    <property type="entry name" value="METHIONINE ADENOSYLTRANSFERASE 2 SUBUNIT BETA"/>
    <property type="match status" value="1"/>
</dbReference>
<dbReference type="Proteomes" id="UP001317742">
    <property type="component" value="Chromosome"/>
</dbReference>
<comment type="catalytic activity">
    <reaction evidence="5">
        <text>dTDP-beta-L-rhamnose + NADP(+) = dTDP-4-dehydro-beta-L-rhamnose + NADPH + H(+)</text>
        <dbReference type="Rhea" id="RHEA:21796"/>
        <dbReference type="ChEBI" id="CHEBI:15378"/>
        <dbReference type="ChEBI" id="CHEBI:57510"/>
        <dbReference type="ChEBI" id="CHEBI:57783"/>
        <dbReference type="ChEBI" id="CHEBI:58349"/>
        <dbReference type="ChEBI" id="CHEBI:62830"/>
        <dbReference type="EC" id="1.1.1.133"/>
    </reaction>
</comment>
<evidence type="ECO:0000256" key="4">
    <source>
        <dbReference type="ARBA" id="ARBA00017099"/>
    </source>
</evidence>
<name>A0ABM8AYG6_9BACT</name>
<organism evidence="8 9">
    <name type="scientific">Pseudodesulfovibrio nedwellii</name>
    <dbReference type="NCBI Taxonomy" id="2973072"/>
    <lineage>
        <taxon>Bacteria</taxon>
        <taxon>Pseudomonadati</taxon>
        <taxon>Thermodesulfobacteriota</taxon>
        <taxon>Desulfovibrionia</taxon>
        <taxon>Desulfovibrionales</taxon>
        <taxon>Desulfovibrionaceae</taxon>
    </lineage>
</organism>
<keyword evidence="9" id="KW-1185">Reference proteome</keyword>
<reference evidence="8 9" key="1">
    <citation type="submission" date="2022-08" db="EMBL/GenBank/DDBJ databases">
        <title>Genome Sequence of the sulphate-reducing bacterium, Pseudodesulfovibrio sp. SYK.</title>
        <authorList>
            <person name="Kondo R."/>
            <person name="Kataoka T."/>
        </authorList>
    </citation>
    <scope>NUCLEOTIDE SEQUENCE [LARGE SCALE GENOMIC DNA]</scope>
    <source>
        <strain evidence="8 9">SYK</strain>
    </source>
</reference>
<dbReference type="PANTHER" id="PTHR10491">
    <property type="entry name" value="DTDP-4-DEHYDRORHAMNOSE REDUCTASE"/>
    <property type="match status" value="1"/>
</dbReference>